<dbReference type="InterPro" id="IPR037508">
    <property type="entry name" value="Msb1/Mug8"/>
</dbReference>
<feature type="domain" description="Meiotically up-regulated protein Msb1/Mug8" evidence="2">
    <location>
        <begin position="45"/>
        <end position="530"/>
    </location>
</feature>
<feature type="compositionally biased region" description="Basic and acidic residues" evidence="1">
    <location>
        <begin position="959"/>
        <end position="971"/>
    </location>
</feature>
<organism evidence="3 4">
    <name type="scientific">Carpinus fangiana</name>
    <dbReference type="NCBI Taxonomy" id="176857"/>
    <lineage>
        <taxon>Eukaryota</taxon>
        <taxon>Viridiplantae</taxon>
        <taxon>Streptophyta</taxon>
        <taxon>Embryophyta</taxon>
        <taxon>Tracheophyta</taxon>
        <taxon>Spermatophyta</taxon>
        <taxon>Magnoliopsida</taxon>
        <taxon>eudicotyledons</taxon>
        <taxon>Gunneridae</taxon>
        <taxon>Pentapetalae</taxon>
        <taxon>rosids</taxon>
        <taxon>fabids</taxon>
        <taxon>Fagales</taxon>
        <taxon>Betulaceae</taxon>
        <taxon>Carpinus</taxon>
    </lineage>
</organism>
<dbReference type="PANTHER" id="PTHR28093">
    <property type="entry name" value="MORPHOGENESIS-RELATED PROTEIN MSB1"/>
    <property type="match status" value="1"/>
</dbReference>
<comment type="caution">
    <text evidence="3">The sequence shown here is derived from an EMBL/GenBank/DDBJ whole genome shotgun (WGS) entry which is preliminary data.</text>
</comment>
<feature type="region of interest" description="Disordered" evidence="1">
    <location>
        <begin position="1"/>
        <end position="41"/>
    </location>
</feature>
<evidence type="ECO:0000256" key="1">
    <source>
        <dbReference type="SAM" id="MobiDB-lite"/>
    </source>
</evidence>
<feature type="region of interest" description="Disordered" evidence="1">
    <location>
        <begin position="553"/>
        <end position="583"/>
    </location>
</feature>
<feature type="region of interest" description="Disordered" evidence="1">
    <location>
        <begin position="604"/>
        <end position="631"/>
    </location>
</feature>
<dbReference type="Pfam" id="PF08101">
    <property type="entry name" value="Msb1-Mug8_dom"/>
    <property type="match status" value="1"/>
</dbReference>
<feature type="compositionally biased region" description="Basic and acidic residues" evidence="1">
    <location>
        <begin position="981"/>
        <end position="993"/>
    </location>
</feature>
<dbReference type="InterPro" id="IPR012965">
    <property type="entry name" value="Msb1/Mug8_dom"/>
</dbReference>
<keyword evidence="4" id="KW-1185">Reference proteome</keyword>
<accession>A0A5N6L251</accession>
<reference evidence="3 4" key="1">
    <citation type="submission" date="2019-06" db="EMBL/GenBank/DDBJ databases">
        <title>A chromosomal-level reference genome of Carpinus fangiana (Coryloideae, Betulaceae).</title>
        <authorList>
            <person name="Yang X."/>
            <person name="Wang Z."/>
            <person name="Zhang L."/>
            <person name="Hao G."/>
            <person name="Liu J."/>
            <person name="Yang Y."/>
        </authorList>
    </citation>
    <scope>NUCLEOTIDE SEQUENCE [LARGE SCALE GENOMIC DNA]</scope>
    <source>
        <strain evidence="3">Cfa_2016G</strain>
        <tissue evidence="3">Leaf</tissue>
    </source>
</reference>
<feature type="compositionally biased region" description="Low complexity" evidence="1">
    <location>
        <begin position="439"/>
        <end position="450"/>
    </location>
</feature>
<feature type="compositionally biased region" description="Polar residues" evidence="1">
    <location>
        <begin position="917"/>
        <end position="945"/>
    </location>
</feature>
<dbReference type="PANTHER" id="PTHR28093:SF1">
    <property type="entry name" value="MORPHOGENESIS-RELATED PROTEIN MSB1"/>
    <property type="match status" value="1"/>
</dbReference>
<dbReference type="EMBL" id="VIBQ01000070">
    <property type="protein sequence ID" value="KAB8596118.1"/>
    <property type="molecule type" value="Genomic_DNA"/>
</dbReference>
<feature type="compositionally biased region" description="Polar residues" evidence="1">
    <location>
        <begin position="737"/>
        <end position="754"/>
    </location>
</feature>
<feature type="compositionally biased region" description="Basic and acidic residues" evidence="1">
    <location>
        <begin position="657"/>
        <end position="670"/>
    </location>
</feature>
<dbReference type="OrthoDB" id="3362494at2759"/>
<feature type="region of interest" description="Disordered" evidence="1">
    <location>
        <begin position="657"/>
        <end position="1072"/>
    </location>
</feature>
<evidence type="ECO:0000313" key="4">
    <source>
        <dbReference type="Proteomes" id="UP000327013"/>
    </source>
</evidence>
<feature type="compositionally biased region" description="Low complexity" evidence="1">
    <location>
        <begin position="860"/>
        <end position="869"/>
    </location>
</feature>
<dbReference type="Proteomes" id="UP000327013">
    <property type="component" value="Unassembled WGS sequence"/>
</dbReference>
<evidence type="ECO:0000259" key="2">
    <source>
        <dbReference type="Pfam" id="PF08101"/>
    </source>
</evidence>
<name>A0A5N6L251_9ROSI</name>
<gene>
    <name evidence="3" type="ORF">FH972_025827</name>
</gene>
<dbReference type="AlphaFoldDB" id="A0A5N6L251"/>
<sequence>MPFLGGIFKSKDGSSSRARSNISSNATPAPQAKPKWEESWSRTAVDPDEVQELLHVCTQELKSRALDMPFLLLPFRPEADPSGSKNFIRNFFKAAYSESSQYKGENLRKELRLIDPIVLCSIMKWSWSRLSGGVVGWNTFDLFNAGEQKSNMAKHAFDTFIPLSTTSEARTRIVFDFFDLLAAVSANGKTNGLGGRKLSRLAGWWAFEHSDSGKGFDGGYKSWSKAADATSHMYFAYLRSRAPDTTIGTGGISQLPRSLQALVSQTEYPPEIPSLLQCEAPKVVMIVDSVSPTPYALLRRAKHFEYNDNDKTLQAFSNYDDPVRALTFECRRVLNAISSTNQSVVQPLQVESSGLAQTRTDSTWSLFEDTGFSSLLDSNKENAEQNNRAGSPKYSQDKGMLSAPTSGHNDLGRPTTPSWADFMSSGFADDASTRGPTSLLLPPDQMLPPLHASRGIHSSQSHLRNDLQDDNLEPGELASISKFELDETFWWVWMSSLAGEEPAARKGAFGRCAFIETEIPGGRWLVMEEQVKGAAEPEEGAIIVEKRSRFTFSRRSRSRRQSTGKQLKPQLSAKASDSLPTTRRPITAEQHAKVDAAAAALVQEETNRKMEKNPNSRRGRQPDGDGSDSKVNSVMTLQPVIMKEAGPAMQWARKFDKESVRSKYLGDPEAGRGSWREPSPSPKPTLSSQNGSLTATEKNSSTQQLPLPQNAMQQTRESIRTYYDQQQPSTDKFGPSVETQQTGTPSSPIQPQDLNHTHRKPLSTDITSSPVTNNAPPQTPDSDLQGASATLSPAGSTTSPRLEKSRKGSTRALKSLFQRKKPEEAEAIVAHRKITEKSRQDAAEGRATKRDDAKALPTESSSTASAKTSIPEDHEPSRHHDTTPTPTHVHQHSEQDLENGEPGPMVGRDSVEVVSAAPQQNHQSPYTHAPTTARGSTSNFSNFTSGPADEPSFVPDDESPNHDYGHGHAREVSITSIPGKDAIHGQDTSHESNAEPTFPSSAVVDEVLSQPRPEAITADRWAQIRKNAAERRASQDNGSAGAYTRFSQSGRTDRTDDGETSGEESIESRVARIKARMAEMKASSARLE</sequence>
<proteinExistence type="predicted"/>
<evidence type="ECO:0000313" key="3">
    <source>
        <dbReference type="EMBL" id="KAB8596118.1"/>
    </source>
</evidence>
<protein>
    <recommendedName>
        <fullName evidence="2">Meiotically up-regulated protein Msb1/Mug8 domain-containing protein</fullName>
    </recommendedName>
</protein>
<dbReference type="CDD" id="cd04401">
    <property type="entry name" value="RhoGAP_fMSB1"/>
    <property type="match status" value="1"/>
</dbReference>
<feature type="region of interest" description="Disordered" evidence="1">
    <location>
        <begin position="378"/>
        <end position="470"/>
    </location>
</feature>
<feature type="compositionally biased region" description="Basic and acidic residues" evidence="1">
    <location>
        <begin position="870"/>
        <end position="882"/>
    </location>
</feature>
<feature type="compositionally biased region" description="Basic and acidic residues" evidence="1">
    <location>
        <begin position="605"/>
        <end position="614"/>
    </location>
</feature>
<feature type="compositionally biased region" description="Basic and acidic residues" evidence="1">
    <location>
        <begin position="833"/>
        <end position="854"/>
    </location>
</feature>
<feature type="compositionally biased region" description="Low complexity" evidence="1">
    <location>
        <begin position="15"/>
        <end position="26"/>
    </location>
</feature>
<feature type="compositionally biased region" description="Polar residues" evidence="1">
    <location>
        <begin position="764"/>
        <end position="800"/>
    </location>
</feature>
<feature type="compositionally biased region" description="Basic residues" evidence="1">
    <location>
        <begin position="553"/>
        <end position="562"/>
    </location>
</feature>
<feature type="compositionally biased region" description="Polar residues" evidence="1">
    <location>
        <begin position="684"/>
        <end position="716"/>
    </location>
</feature>